<protein>
    <submittedName>
        <fullName evidence="4">T9SS type A sorting domain-containing protein</fullName>
    </submittedName>
</protein>
<organism evidence="4">
    <name type="scientific">candidate division WOR-3 bacterium</name>
    <dbReference type="NCBI Taxonomy" id="2052148"/>
    <lineage>
        <taxon>Bacteria</taxon>
        <taxon>Bacteria division WOR-3</taxon>
    </lineage>
</organism>
<dbReference type="Gene3D" id="2.120.10.80">
    <property type="entry name" value="Kelch-type beta propeller"/>
    <property type="match status" value="2"/>
</dbReference>
<dbReference type="InterPro" id="IPR026444">
    <property type="entry name" value="Secre_tail"/>
</dbReference>
<proteinExistence type="predicted"/>
<dbReference type="Pfam" id="PF24681">
    <property type="entry name" value="Kelch_KLHDC2_KLHL20_DRC7"/>
    <property type="match status" value="1"/>
</dbReference>
<dbReference type="Pfam" id="PF13860">
    <property type="entry name" value="FlgD_ig"/>
    <property type="match status" value="1"/>
</dbReference>
<dbReference type="AlphaFoldDB" id="A0A7C4XJJ7"/>
<dbReference type="PANTHER" id="PTHR46093:SF18">
    <property type="entry name" value="FIBRONECTIN TYPE-III DOMAIN-CONTAINING PROTEIN"/>
    <property type="match status" value="1"/>
</dbReference>
<comment type="caution">
    <text evidence="4">The sequence shown here is derived from an EMBL/GenBank/DDBJ whole genome shotgun (WGS) entry which is preliminary data.</text>
</comment>
<keyword evidence="1" id="KW-0880">Kelch repeat</keyword>
<accession>A0A7C4XJJ7</accession>
<name>A0A7C4XJJ7_UNCW3</name>
<dbReference type="InterPro" id="IPR025965">
    <property type="entry name" value="FlgD/Vpr_Ig-like"/>
</dbReference>
<gene>
    <name evidence="4" type="ORF">ENV60_02235</name>
</gene>
<dbReference type="InterPro" id="IPR011043">
    <property type="entry name" value="Gal_Oxase/kelch_b-propeller"/>
</dbReference>
<dbReference type="PANTHER" id="PTHR46093">
    <property type="entry name" value="ACYL-COA-BINDING DOMAIN-CONTAINING PROTEIN 5"/>
    <property type="match status" value="1"/>
</dbReference>
<reference evidence="4" key="1">
    <citation type="journal article" date="2020" name="mSystems">
        <title>Genome- and Community-Level Interaction Insights into Carbon Utilization and Element Cycling Functions of Hydrothermarchaeota in Hydrothermal Sediment.</title>
        <authorList>
            <person name="Zhou Z."/>
            <person name="Liu Y."/>
            <person name="Xu W."/>
            <person name="Pan J."/>
            <person name="Luo Z.H."/>
            <person name="Li M."/>
        </authorList>
    </citation>
    <scope>NUCLEOTIDE SEQUENCE [LARGE SCALE GENOMIC DNA]</scope>
    <source>
        <strain evidence="4">SpSt-774</strain>
    </source>
</reference>
<dbReference type="EMBL" id="DTGZ01000041">
    <property type="protein sequence ID" value="HGV97096.1"/>
    <property type="molecule type" value="Genomic_DNA"/>
</dbReference>
<evidence type="ECO:0000313" key="4">
    <source>
        <dbReference type="EMBL" id="HGV97096.1"/>
    </source>
</evidence>
<dbReference type="SUPFAM" id="SSF50965">
    <property type="entry name" value="Galactose oxidase, central domain"/>
    <property type="match status" value="1"/>
</dbReference>
<dbReference type="InterPro" id="IPR015915">
    <property type="entry name" value="Kelch-typ_b-propeller"/>
</dbReference>
<dbReference type="SUPFAM" id="SSF117281">
    <property type="entry name" value="Kelch motif"/>
    <property type="match status" value="1"/>
</dbReference>
<evidence type="ECO:0000256" key="1">
    <source>
        <dbReference type="ARBA" id="ARBA00022441"/>
    </source>
</evidence>
<sequence>MRKLFLIITFVVSHLIFAAEWRITANPGPRSMAGLITDSVNQRMILFAGGNNRLPWGQYFNDIWFLDFNSETWRLLQLSGNQPPPRTQPAMVFIPSRNQMITFGGRMENICYNDVWVLNLNPGAESWIQIIPSGTPPMPRDAHSAIFDPINNRIIIFGGGDANFIPFNDTWSLNLNDTSWTLLSPSGSLPPPRGAHIAIYDPIQHQMIIFGGVGGSTFYNDVWALDLTLGYESWHQVFPSGTLPDMRGRHWGVYDSENRDVVIGFGFNSSGLYYNDVWALNLNTIAWRQILPSGVSIEGRRGSCAAYDPFHHQIFVFGGDQYYDYYFGDTYVLTLDTLAINENKGNIVIQPYIKVTPNPIEFPCRVNAFVPLCRNQVSLKIYDNTGRIVKTLIENGKSSGNYIIEWDGKDESGRMVSSGTYFIHLNIDGQVESSKAVLLK</sequence>
<feature type="domain" description="FlgD/Vpr Ig-like" evidence="3">
    <location>
        <begin position="376"/>
        <end position="424"/>
    </location>
</feature>
<dbReference type="Gene3D" id="2.60.40.4070">
    <property type="match status" value="1"/>
</dbReference>
<keyword evidence="2" id="KW-0677">Repeat</keyword>
<evidence type="ECO:0000259" key="3">
    <source>
        <dbReference type="Pfam" id="PF13860"/>
    </source>
</evidence>
<evidence type="ECO:0000256" key="2">
    <source>
        <dbReference type="ARBA" id="ARBA00022737"/>
    </source>
</evidence>
<dbReference type="NCBIfam" id="TIGR04183">
    <property type="entry name" value="Por_Secre_tail"/>
    <property type="match status" value="1"/>
</dbReference>